<evidence type="ECO:0000256" key="1">
    <source>
        <dbReference type="SAM" id="MobiDB-lite"/>
    </source>
</evidence>
<evidence type="ECO:0000313" key="3">
    <source>
        <dbReference type="Proteomes" id="UP001195483"/>
    </source>
</evidence>
<dbReference type="AlphaFoldDB" id="A0AAE0RU97"/>
<dbReference type="EMBL" id="JAEAOA010000582">
    <property type="protein sequence ID" value="KAK3579729.1"/>
    <property type="molecule type" value="Genomic_DNA"/>
</dbReference>
<reference evidence="2" key="1">
    <citation type="journal article" date="2021" name="Genome Biol. Evol.">
        <title>A High-Quality Reference Genome for a Parasitic Bivalve with Doubly Uniparental Inheritance (Bivalvia: Unionida).</title>
        <authorList>
            <person name="Smith C.H."/>
        </authorList>
    </citation>
    <scope>NUCLEOTIDE SEQUENCE</scope>
    <source>
        <strain evidence="2">CHS0354</strain>
    </source>
</reference>
<dbReference type="Proteomes" id="UP001195483">
    <property type="component" value="Unassembled WGS sequence"/>
</dbReference>
<organism evidence="2 3">
    <name type="scientific">Potamilus streckersoni</name>
    <dbReference type="NCBI Taxonomy" id="2493646"/>
    <lineage>
        <taxon>Eukaryota</taxon>
        <taxon>Metazoa</taxon>
        <taxon>Spiralia</taxon>
        <taxon>Lophotrochozoa</taxon>
        <taxon>Mollusca</taxon>
        <taxon>Bivalvia</taxon>
        <taxon>Autobranchia</taxon>
        <taxon>Heteroconchia</taxon>
        <taxon>Palaeoheterodonta</taxon>
        <taxon>Unionida</taxon>
        <taxon>Unionoidea</taxon>
        <taxon>Unionidae</taxon>
        <taxon>Ambleminae</taxon>
        <taxon>Lampsilini</taxon>
        <taxon>Potamilus</taxon>
    </lineage>
</organism>
<keyword evidence="3" id="KW-1185">Reference proteome</keyword>
<reference evidence="2" key="3">
    <citation type="submission" date="2023-05" db="EMBL/GenBank/DDBJ databases">
        <authorList>
            <person name="Smith C.H."/>
        </authorList>
    </citation>
    <scope>NUCLEOTIDE SEQUENCE</scope>
    <source>
        <strain evidence="2">CHS0354</strain>
        <tissue evidence="2">Mantle</tissue>
    </source>
</reference>
<evidence type="ECO:0000313" key="2">
    <source>
        <dbReference type="EMBL" id="KAK3579729.1"/>
    </source>
</evidence>
<gene>
    <name evidence="2" type="ORF">CHS0354_008869</name>
</gene>
<name>A0AAE0RU97_9BIVA</name>
<reference evidence="2" key="2">
    <citation type="journal article" date="2021" name="Genome Biol. Evol.">
        <title>Developing a high-quality reference genome for a parasitic bivalve with doubly uniparental inheritance (Bivalvia: Unionida).</title>
        <authorList>
            <person name="Smith C.H."/>
        </authorList>
    </citation>
    <scope>NUCLEOTIDE SEQUENCE</scope>
    <source>
        <strain evidence="2">CHS0354</strain>
        <tissue evidence="2">Mantle</tissue>
    </source>
</reference>
<comment type="caution">
    <text evidence="2">The sequence shown here is derived from an EMBL/GenBank/DDBJ whole genome shotgun (WGS) entry which is preliminary data.</text>
</comment>
<accession>A0AAE0RU97</accession>
<protein>
    <submittedName>
        <fullName evidence="2">Uncharacterized protein</fullName>
    </submittedName>
</protein>
<sequence length="86" mass="10238">METLEREVKTNTTGEDRESKLVFEENRDDMESYILRLERHDTEQKLKKERLGITPQHFAERYGFGSVLKDTQYRCSELEGRIAEKV</sequence>
<feature type="region of interest" description="Disordered" evidence="1">
    <location>
        <begin position="1"/>
        <end position="20"/>
    </location>
</feature>
<proteinExistence type="predicted"/>